<dbReference type="Pfam" id="PF13417">
    <property type="entry name" value="GST_N_3"/>
    <property type="match status" value="1"/>
</dbReference>
<dbReference type="SUPFAM" id="SSF52833">
    <property type="entry name" value="Thioredoxin-like"/>
    <property type="match status" value="1"/>
</dbReference>
<name>A0A081BBE5_9HYPH</name>
<dbReference type="AlphaFoldDB" id="A0A081BBE5"/>
<comment type="caution">
    <text evidence="4">The sequence shown here is derived from an EMBL/GenBank/DDBJ whole genome shotgun (WGS) entry which is preliminary data.</text>
</comment>
<feature type="domain" description="GST N-terminal" evidence="2">
    <location>
        <begin position="1"/>
        <end position="79"/>
    </location>
</feature>
<dbReference type="CDD" id="cd00570">
    <property type="entry name" value="GST_N_family"/>
    <property type="match status" value="1"/>
</dbReference>
<dbReference type="InterPro" id="IPR010987">
    <property type="entry name" value="Glutathione-S-Trfase_C-like"/>
</dbReference>
<dbReference type="InterPro" id="IPR036249">
    <property type="entry name" value="Thioredoxin-like_sf"/>
</dbReference>
<keyword evidence="4" id="KW-0808">Transferase</keyword>
<dbReference type="GO" id="GO:0006749">
    <property type="term" value="P:glutathione metabolic process"/>
    <property type="evidence" value="ECO:0007669"/>
    <property type="project" value="TreeGrafter"/>
</dbReference>
<dbReference type="PANTHER" id="PTHR43969:SF9">
    <property type="entry name" value="GLUTATHIONE S TRANSFERASE D10, ISOFORM A-RELATED"/>
    <property type="match status" value="1"/>
</dbReference>
<dbReference type="PROSITE" id="PS50404">
    <property type="entry name" value="GST_NTER"/>
    <property type="match status" value="1"/>
</dbReference>
<evidence type="ECO:0000259" key="2">
    <source>
        <dbReference type="PROSITE" id="PS50404"/>
    </source>
</evidence>
<dbReference type="GO" id="GO:0004364">
    <property type="term" value="F:glutathione transferase activity"/>
    <property type="evidence" value="ECO:0007669"/>
    <property type="project" value="TreeGrafter"/>
</dbReference>
<dbReference type="Gene3D" id="1.20.1050.10">
    <property type="match status" value="1"/>
</dbReference>
<dbReference type="Proteomes" id="UP000028702">
    <property type="component" value="Unassembled WGS sequence"/>
</dbReference>
<dbReference type="eggNOG" id="COG0625">
    <property type="taxonomic scope" value="Bacteria"/>
</dbReference>
<reference evidence="4 5" key="1">
    <citation type="submission" date="2014-07" db="EMBL/GenBank/DDBJ databases">
        <title>Tepidicaulis marinum gen. nov., sp. nov., a novel marine bacterium denitrifying nitrate to nitrous oxide strictly under microaerobic conditions.</title>
        <authorList>
            <person name="Takeuchi M."/>
            <person name="Yamagishi T."/>
            <person name="Kamagata Y."/>
            <person name="Oshima K."/>
            <person name="Hattori M."/>
            <person name="Katayama T."/>
            <person name="Hanada S."/>
            <person name="Tamaki H."/>
            <person name="Marumo K."/>
            <person name="Maeda H."/>
            <person name="Nedachi M."/>
            <person name="Iwasaki W."/>
            <person name="Suwa Y."/>
            <person name="Sakata S."/>
        </authorList>
    </citation>
    <scope>NUCLEOTIDE SEQUENCE [LARGE SCALE GENOMIC DNA]</scope>
    <source>
        <strain evidence="4 5">MA2</strain>
    </source>
</reference>
<evidence type="ECO:0000259" key="3">
    <source>
        <dbReference type="PROSITE" id="PS50405"/>
    </source>
</evidence>
<dbReference type="STRING" id="1333998.M2A_1862"/>
<dbReference type="InterPro" id="IPR004046">
    <property type="entry name" value="GST_C"/>
</dbReference>
<dbReference type="InterPro" id="IPR036282">
    <property type="entry name" value="Glutathione-S-Trfase_C_sf"/>
</dbReference>
<gene>
    <name evidence="4" type="ORF">M2A_1862</name>
</gene>
<dbReference type="RefSeq" id="WP_045446200.1">
    <property type="nucleotide sequence ID" value="NZ_BBIO01000008.1"/>
</dbReference>
<organism evidence="4 5">
    <name type="scientific">Tepidicaulis marinus</name>
    <dbReference type="NCBI Taxonomy" id="1333998"/>
    <lineage>
        <taxon>Bacteria</taxon>
        <taxon>Pseudomonadati</taxon>
        <taxon>Pseudomonadota</taxon>
        <taxon>Alphaproteobacteria</taxon>
        <taxon>Hyphomicrobiales</taxon>
        <taxon>Parvibaculaceae</taxon>
        <taxon>Tepidicaulis</taxon>
    </lineage>
</organism>
<sequence>MDQLFHLPISPACRKVRLALGEKGHEVELVEERDWEGRREFLALNPAGEVPVLLEESGRTICGATPIVEFLEDSVPDRPLLPGDAYARAEARRLAEWFDKKFAEEVSLPLIHEKVTKRFMSAVEGGGSPDMAVVRATLYNVRYHLDYISYLMEDRRWLAGEAMSLADITAAAHLSCLDYIGDVPWSQFPQAKEWYVRLKSRPSFRALLADHVPGMPPPRVYANLDF</sequence>
<accession>A0A081BBE5</accession>
<dbReference type="CDD" id="cd00299">
    <property type="entry name" value="GST_C_family"/>
    <property type="match status" value="1"/>
</dbReference>
<comment type="subunit">
    <text evidence="1">Homodimer.</text>
</comment>
<dbReference type="SUPFAM" id="SSF47616">
    <property type="entry name" value="GST C-terminal domain-like"/>
    <property type="match status" value="1"/>
</dbReference>
<dbReference type="SFLD" id="SFLDG00358">
    <property type="entry name" value="Main_(cytGST)"/>
    <property type="match status" value="1"/>
</dbReference>
<dbReference type="PROSITE" id="PS50405">
    <property type="entry name" value="GST_CTER"/>
    <property type="match status" value="1"/>
</dbReference>
<feature type="domain" description="GST C-terminal" evidence="3">
    <location>
        <begin position="84"/>
        <end position="220"/>
    </location>
</feature>
<evidence type="ECO:0000313" key="5">
    <source>
        <dbReference type="Proteomes" id="UP000028702"/>
    </source>
</evidence>
<keyword evidence="5" id="KW-1185">Reference proteome</keyword>
<protein>
    <submittedName>
        <fullName evidence="4">Glutathione S-transferase domain-containing protein</fullName>
    </submittedName>
</protein>
<dbReference type="Pfam" id="PF00043">
    <property type="entry name" value="GST_C"/>
    <property type="match status" value="1"/>
</dbReference>
<evidence type="ECO:0000313" key="4">
    <source>
        <dbReference type="EMBL" id="GAK45363.1"/>
    </source>
</evidence>
<evidence type="ECO:0000256" key="1">
    <source>
        <dbReference type="ARBA" id="ARBA00011738"/>
    </source>
</evidence>
<dbReference type="Gene3D" id="3.40.30.10">
    <property type="entry name" value="Glutaredoxin"/>
    <property type="match status" value="1"/>
</dbReference>
<dbReference type="PANTHER" id="PTHR43969">
    <property type="entry name" value="GLUTATHIONE S TRANSFERASE D10, ISOFORM A-RELATED"/>
    <property type="match status" value="1"/>
</dbReference>
<dbReference type="EMBL" id="BBIO01000008">
    <property type="protein sequence ID" value="GAK45363.1"/>
    <property type="molecule type" value="Genomic_DNA"/>
</dbReference>
<dbReference type="SFLD" id="SFLDS00019">
    <property type="entry name" value="Glutathione_Transferase_(cytos"/>
    <property type="match status" value="1"/>
</dbReference>
<proteinExistence type="predicted"/>
<dbReference type="InterPro" id="IPR004045">
    <property type="entry name" value="Glutathione_S-Trfase_N"/>
</dbReference>
<dbReference type="InterPro" id="IPR040079">
    <property type="entry name" value="Glutathione_S-Trfase"/>
</dbReference>